<organism evidence="2 3">
    <name type="scientific">Pyrus ussuriensis x Pyrus communis</name>
    <dbReference type="NCBI Taxonomy" id="2448454"/>
    <lineage>
        <taxon>Eukaryota</taxon>
        <taxon>Viridiplantae</taxon>
        <taxon>Streptophyta</taxon>
        <taxon>Embryophyta</taxon>
        <taxon>Tracheophyta</taxon>
        <taxon>Spermatophyta</taxon>
        <taxon>Magnoliopsida</taxon>
        <taxon>eudicotyledons</taxon>
        <taxon>Gunneridae</taxon>
        <taxon>Pentapetalae</taxon>
        <taxon>rosids</taxon>
        <taxon>fabids</taxon>
        <taxon>Rosales</taxon>
        <taxon>Rosaceae</taxon>
        <taxon>Amygdaloideae</taxon>
        <taxon>Maleae</taxon>
        <taxon>Pyrus</taxon>
    </lineage>
</organism>
<feature type="compositionally biased region" description="Polar residues" evidence="1">
    <location>
        <begin position="183"/>
        <end position="200"/>
    </location>
</feature>
<protein>
    <submittedName>
        <fullName evidence="2">Uncharacterized protein</fullName>
    </submittedName>
</protein>
<gene>
    <name evidence="2" type="ORF">D8674_035249</name>
</gene>
<evidence type="ECO:0000256" key="1">
    <source>
        <dbReference type="SAM" id="MobiDB-lite"/>
    </source>
</evidence>
<reference evidence="2 3" key="1">
    <citation type="submission" date="2019-09" db="EMBL/GenBank/DDBJ databases">
        <authorList>
            <person name="Ou C."/>
        </authorList>
    </citation>
    <scope>NUCLEOTIDE SEQUENCE [LARGE SCALE GENOMIC DNA]</scope>
    <source>
        <strain evidence="2">S2</strain>
        <tissue evidence="2">Leaf</tissue>
    </source>
</reference>
<evidence type="ECO:0000313" key="2">
    <source>
        <dbReference type="EMBL" id="KAB2612933.1"/>
    </source>
</evidence>
<dbReference type="PANTHER" id="PTHR34281">
    <property type="entry name" value="PROTEIN EARLY FLOWERING 3"/>
    <property type="match status" value="1"/>
</dbReference>
<accession>A0A5N5GCP7</accession>
<sequence length="200" mass="22366">MTKAIVNKPAEKVPPAKKIRLEHALRPLPLNVKPKEHPQKHNSHIQCVDESEDGKLPLPSVNNGISSTRGFVSQESHYRQYSSNAPSASGPIIKPVLWCLQPPPEIYEYDPFFGGHSYGPENQLSLREVNFTRQVRHCHTKTVQASKGSDLQGSTRSSPSDRTTENVLPLFPIAPQLQEHTQKAQSSEHQTRDQGCSTQY</sequence>
<dbReference type="Proteomes" id="UP000327157">
    <property type="component" value="Chromosome 9"/>
</dbReference>
<name>A0A5N5GCP7_9ROSA</name>
<feature type="compositionally biased region" description="Polar residues" evidence="1">
    <location>
        <begin position="142"/>
        <end position="161"/>
    </location>
</feature>
<feature type="region of interest" description="Disordered" evidence="1">
    <location>
        <begin position="142"/>
        <end position="200"/>
    </location>
</feature>
<evidence type="ECO:0000313" key="3">
    <source>
        <dbReference type="Proteomes" id="UP000327157"/>
    </source>
</evidence>
<dbReference type="AlphaFoldDB" id="A0A5N5GCP7"/>
<keyword evidence="3" id="KW-1185">Reference proteome</keyword>
<dbReference type="EMBL" id="SMOL01000458">
    <property type="protein sequence ID" value="KAB2612933.1"/>
    <property type="molecule type" value="Genomic_DNA"/>
</dbReference>
<reference evidence="3" key="2">
    <citation type="submission" date="2019-10" db="EMBL/GenBank/DDBJ databases">
        <title>A de novo genome assembly of a pear dwarfing rootstock.</title>
        <authorList>
            <person name="Wang F."/>
            <person name="Wang J."/>
            <person name="Li S."/>
            <person name="Zhang Y."/>
            <person name="Fang M."/>
            <person name="Ma L."/>
            <person name="Zhao Y."/>
            <person name="Jiang S."/>
        </authorList>
    </citation>
    <scope>NUCLEOTIDE SEQUENCE [LARGE SCALE GENOMIC DNA]</scope>
</reference>
<dbReference type="GO" id="GO:2000028">
    <property type="term" value="P:regulation of photoperiodism, flowering"/>
    <property type="evidence" value="ECO:0007669"/>
    <property type="project" value="InterPro"/>
</dbReference>
<dbReference type="InterPro" id="IPR039319">
    <property type="entry name" value="ELF3-like"/>
</dbReference>
<reference evidence="2 3" key="3">
    <citation type="submission" date="2019-11" db="EMBL/GenBank/DDBJ databases">
        <title>A de novo genome assembly of a pear dwarfing rootstock.</title>
        <authorList>
            <person name="Wang F."/>
            <person name="Wang J."/>
            <person name="Li S."/>
            <person name="Zhang Y."/>
            <person name="Fang M."/>
            <person name="Ma L."/>
            <person name="Zhao Y."/>
            <person name="Jiang S."/>
        </authorList>
    </citation>
    <scope>NUCLEOTIDE SEQUENCE [LARGE SCALE GENOMIC DNA]</scope>
    <source>
        <strain evidence="2">S2</strain>
        <tissue evidence="2">Leaf</tissue>
    </source>
</reference>
<proteinExistence type="predicted"/>
<dbReference type="PANTHER" id="PTHR34281:SF2">
    <property type="entry name" value="PROTEIN EARLY FLOWERING 3"/>
    <property type="match status" value="1"/>
</dbReference>
<comment type="caution">
    <text evidence="2">The sequence shown here is derived from an EMBL/GenBank/DDBJ whole genome shotgun (WGS) entry which is preliminary data.</text>
</comment>